<name>A0A9P9GHU3_FUSSL</name>
<proteinExistence type="predicted"/>
<comment type="caution">
    <text evidence="2">The sequence shown here is derived from an EMBL/GenBank/DDBJ whole genome shotgun (WGS) entry which is preliminary data.</text>
</comment>
<feature type="compositionally biased region" description="Acidic residues" evidence="1">
    <location>
        <begin position="303"/>
        <end position="312"/>
    </location>
</feature>
<reference evidence="2" key="1">
    <citation type="journal article" date="2021" name="Nat. Commun.">
        <title>Genetic determinants of endophytism in the Arabidopsis root mycobiome.</title>
        <authorList>
            <person name="Mesny F."/>
            <person name="Miyauchi S."/>
            <person name="Thiergart T."/>
            <person name="Pickel B."/>
            <person name="Atanasova L."/>
            <person name="Karlsson M."/>
            <person name="Huettel B."/>
            <person name="Barry K.W."/>
            <person name="Haridas S."/>
            <person name="Chen C."/>
            <person name="Bauer D."/>
            <person name="Andreopoulos W."/>
            <person name="Pangilinan J."/>
            <person name="LaButti K."/>
            <person name="Riley R."/>
            <person name="Lipzen A."/>
            <person name="Clum A."/>
            <person name="Drula E."/>
            <person name="Henrissat B."/>
            <person name="Kohler A."/>
            <person name="Grigoriev I.V."/>
            <person name="Martin F.M."/>
            <person name="Hacquard S."/>
        </authorList>
    </citation>
    <scope>NUCLEOTIDE SEQUENCE</scope>
    <source>
        <strain evidence="2">FSSC 5 MPI-SDFR-AT-0091</strain>
    </source>
</reference>
<dbReference type="EMBL" id="JAGTJS010000021">
    <property type="protein sequence ID" value="KAH7239710.1"/>
    <property type="molecule type" value="Genomic_DNA"/>
</dbReference>
<feature type="compositionally biased region" description="Basic and acidic residues" evidence="1">
    <location>
        <begin position="272"/>
        <end position="296"/>
    </location>
</feature>
<evidence type="ECO:0000313" key="2">
    <source>
        <dbReference type="EMBL" id="KAH7239710.1"/>
    </source>
</evidence>
<protein>
    <submittedName>
        <fullName evidence="2">Uncharacterized protein</fullName>
    </submittedName>
</protein>
<dbReference type="Proteomes" id="UP000736672">
    <property type="component" value="Unassembled WGS sequence"/>
</dbReference>
<feature type="compositionally biased region" description="Acidic residues" evidence="1">
    <location>
        <begin position="742"/>
        <end position="757"/>
    </location>
</feature>
<dbReference type="AlphaFoldDB" id="A0A9P9GHU3"/>
<dbReference type="OrthoDB" id="5095686at2759"/>
<sequence>MEFVGVVASGITIWDLAVRAKQFCDKVKCAPDKWIRYCQELENLAHVQGVLNDMVNTSDAIKRQRVEVEGGKTEPLVKFMADRIETIRKEAEGILDRYGRLKKQSYRSRKVRVWKWFRLNMTAYKFVLDDQDIQHLIEAVEHVKSCLQSLLCLAHLESLESWQQQTKNDFRSIHANMRKHAEALEKLHKDNSLGQLTLQIIQEKGPLSYDQTRNRSSLSLRSSIRESMGSSKIGQKFKKGRKRAKDLFSTVSSTSKIGHGRAHSGAGAGEATGKKAKETKYEHGPEAHADMHDPEYGHPNSDTDGEAIDDDQFSSLGCSGTMDQGRDPELEYDLICRDNKLLTIDTNTEEYKALISENRGETRHPTTIRLHDAFKPMSEEEWTSCVESNPGQLVAILSSPVCSDAEAIDGETLGEASGGNLEPADEERLEVTSKGAIEASSEERPQVIREATLGNPDERTVNTTRNTTPKIPDGGAPEVTNGKEPEAVSERVEPIGESTAVVINMCPPDAINKERIGAQDEGAPKIADEMNPDATYEASIEASAAETVGGIRESTIEATSKTASNGSPEDIDEMAFDLIDEGTLKATDEEGSEVAGDVTLIKIDFERPSVAFVGATVDLESGFTFCVGAILLTEPCQTLLIQEPCQDSCQHATLIIKNDVKAQPPPYNLTLQAISCHASLEMADEADPRPGLTSKSAEKCKDRSVCFHTVVEGFPGGQDACLLPGLLPVSIHAWLDEKEWESEASTDSDASDTEEETFLPHPAQDDDMRAFVLIKGIKYESDGYDVPTEVPFDILVEFLKLIDKYGLQEPYLTRSRIWTNALLPSIPATLDQDTIAWLWVLWRLQISSEFKKLSGVVQKQTKCRINEERNRYGVELPERIVEAIDRRRVSALCTVRDRVGSLIEQYRHEYVDGFDGGPEWCQTLTKMGSAMTIGYLTIESEECFSYNHTARSADFRGVSFLQTSRWARSLVDLGDWMVRTVPPARRMPSFLADLTMFVPLVGAGLREAGISTCLSSTVKEQLVETIKELEEEDWRLDLA</sequence>
<evidence type="ECO:0000313" key="3">
    <source>
        <dbReference type="Proteomes" id="UP000736672"/>
    </source>
</evidence>
<accession>A0A9P9GHU3</accession>
<feature type="compositionally biased region" description="Polar residues" evidence="1">
    <location>
        <begin position="313"/>
        <end position="322"/>
    </location>
</feature>
<organism evidence="2 3">
    <name type="scientific">Fusarium solani</name>
    <name type="common">Filamentous fungus</name>
    <dbReference type="NCBI Taxonomy" id="169388"/>
    <lineage>
        <taxon>Eukaryota</taxon>
        <taxon>Fungi</taxon>
        <taxon>Dikarya</taxon>
        <taxon>Ascomycota</taxon>
        <taxon>Pezizomycotina</taxon>
        <taxon>Sordariomycetes</taxon>
        <taxon>Hypocreomycetidae</taxon>
        <taxon>Hypocreales</taxon>
        <taxon>Nectriaceae</taxon>
        <taxon>Fusarium</taxon>
        <taxon>Fusarium solani species complex</taxon>
    </lineage>
</organism>
<keyword evidence="3" id="KW-1185">Reference proteome</keyword>
<evidence type="ECO:0000256" key="1">
    <source>
        <dbReference type="SAM" id="MobiDB-lite"/>
    </source>
</evidence>
<feature type="region of interest" description="Disordered" evidence="1">
    <location>
        <begin position="742"/>
        <end position="761"/>
    </location>
</feature>
<gene>
    <name evidence="2" type="ORF">B0J15DRAFT_598240</name>
</gene>
<feature type="region of interest" description="Disordered" evidence="1">
    <location>
        <begin position="211"/>
        <end position="236"/>
    </location>
</feature>
<feature type="region of interest" description="Disordered" evidence="1">
    <location>
        <begin position="457"/>
        <end position="488"/>
    </location>
</feature>
<feature type="region of interest" description="Disordered" evidence="1">
    <location>
        <begin position="252"/>
        <end position="324"/>
    </location>
</feature>